<keyword evidence="10" id="KW-1185">Reference proteome</keyword>
<dbReference type="EMBL" id="JFHU01000058">
    <property type="protein sequence ID" value="EXX90576.1"/>
    <property type="molecule type" value="Genomic_DNA"/>
</dbReference>
<evidence type="ECO:0000256" key="3">
    <source>
        <dbReference type="ARBA" id="ARBA00022643"/>
    </source>
</evidence>
<feature type="domain" description="Nitroreductase" evidence="8">
    <location>
        <begin position="7"/>
        <end position="167"/>
    </location>
</feature>
<keyword evidence="3 7" id="KW-0288">FMN</keyword>
<comment type="cofactor">
    <cofactor evidence="7">
        <name>FMN</name>
        <dbReference type="ChEBI" id="CHEBI:58210"/>
    </cofactor>
    <text evidence="7">Binds 1 FMN per subunit.</text>
</comment>
<dbReference type="InterPro" id="IPR026021">
    <property type="entry name" value="YdjA-like"/>
</dbReference>
<dbReference type="PANTHER" id="PTHR43821:SF1">
    <property type="entry name" value="NAD(P)H NITROREDUCTASE YDJA-RELATED"/>
    <property type="match status" value="1"/>
</dbReference>
<feature type="binding site" description="in other chain" evidence="7">
    <location>
        <begin position="10"/>
        <end position="12"/>
    </location>
    <ligand>
        <name>FMN</name>
        <dbReference type="ChEBI" id="CHEBI:58210"/>
        <note>ligand shared between dimeric partners</note>
    </ligand>
</feature>
<proteinExistence type="inferred from homology"/>
<dbReference type="PIRSF" id="PIRSF000232">
    <property type="entry name" value="YdjA"/>
    <property type="match status" value="1"/>
</dbReference>
<feature type="binding site" description="in other chain" evidence="7">
    <location>
        <begin position="137"/>
        <end position="139"/>
    </location>
    <ligand>
        <name>FMN</name>
        <dbReference type="ChEBI" id="CHEBI:58210"/>
        <note>ligand shared between dimeric partners</note>
    </ligand>
</feature>
<dbReference type="SUPFAM" id="SSF55469">
    <property type="entry name" value="FMN-dependent nitroreductase-like"/>
    <property type="match status" value="1"/>
</dbReference>
<evidence type="ECO:0000313" key="9">
    <source>
        <dbReference type="EMBL" id="EXX90576.1"/>
    </source>
</evidence>
<evidence type="ECO:0000313" key="10">
    <source>
        <dbReference type="Proteomes" id="UP000053750"/>
    </source>
</evidence>
<feature type="binding site" evidence="7">
    <location>
        <position position="39"/>
    </location>
    <ligand>
        <name>FMN</name>
        <dbReference type="ChEBI" id="CHEBI:58210"/>
        <note>ligand shared between dimeric partners</note>
    </ligand>
</feature>
<keyword evidence="5" id="KW-0560">Oxidoreductase</keyword>
<protein>
    <submittedName>
        <fullName evidence="9">Nitroreductase</fullName>
    </submittedName>
</protein>
<organism evidence="9 10">
    <name type="scientific">Paenibacillus darwinianus</name>
    <dbReference type="NCBI Taxonomy" id="1380763"/>
    <lineage>
        <taxon>Bacteria</taxon>
        <taxon>Bacillati</taxon>
        <taxon>Bacillota</taxon>
        <taxon>Bacilli</taxon>
        <taxon>Bacillales</taxon>
        <taxon>Paenibacillaceae</taxon>
        <taxon>Paenibacillus</taxon>
    </lineage>
</organism>
<feature type="non-terminal residue" evidence="9">
    <location>
        <position position="180"/>
    </location>
</feature>
<evidence type="ECO:0000256" key="6">
    <source>
        <dbReference type="ARBA" id="ARBA00023027"/>
    </source>
</evidence>
<evidence type="ECO:0000259" key="8">
    <source>
        <dbReference type="Pfam" id="PF00881"/>
    </source>
</evidence>
<dbReference type="InterPro" id="IPR052530">
    <property type="entry name" value="NAD(P)H_nitroreductase"/>
</dbReference>
<dbReference type="AlphaFoldDB" id="A0A9W5W7S0"/>
<dbReference type="InterPro" id="IPR029479">
    <property type="entry name" value="Nitroreductase"/>
</dbReference>
<dbReference type="Gene3D" id="3.40.109.10">
    <property type="entry name" value="NADH Oxidase"/>
    <property type="match status" value="1"/>
</dbReference>
<evidence type="ECO:0000256" key="1">
    <source>
        <dbReference type="ARBA" id="ARBA00007118"/>
    </source>
</evidence>
<dbReference type="InterPro" id="IPR000415">
    <property type="entry name" value="Nitroreductase-like"/>
</dbReference>
<sequence>MELMEAIRGRRSLGRVKADPIPRETIELILEAGNWAPSHHHTEPWRFIVMTGSGRDVLARAYGDIAAERAKVSDEPALAELRAKHGAKAYRAPVVIAVTVKPSDDPGVIRIEEFAAAHAAVQNMLLMAHSLGLGAIWRSGEPIYHARMKEALGMDENEWLVGLVYAGVPDMAAPAGRRKP</sequence>
<keyword evidence="4" id="KW-0521">NADP</keyword>
<evidence type="ECO:0000256" key="2">
    <source>
        <dbReference type="ARBA" id="ARBA00022630"/>
    </source>
</evidence>
<evidence type="ECO:0000256" key="7">
    <source>
        <dbReference type="PIRSR" id="PIRSR000232-1"/>
    </source>
</evidence>
<keyword evidence="6" id="KW-0520">NAD</keyword>
<reference evidence="9 10" key="1">
    <citation type="submission" date="2014-02" db="EMBL/GenBank/DDBJ databases">
        <title>Genome sequence of Paenibacillus darwinianus reveals adaptive mechanisms for survival in Antarctic soils.</title>
        <authorList>
            <person name="Dsouza M."/>
            <person name="Taylor M.W."/>
            <person name="Turner S.J."/>
            <person name="Aislabie J."/>
        </authorList>
    </citation>
    <scope>NUCLEOTIDE SEQUENCE [LARGE SCALE GENOMIC DNA]</scope>
    <source>
        <strain evidence="9 10">CE1</strain>
    </source>
</reference>
<evidence type="ECO:0000256" key="5">
    <source>
        <dbReference type="ARBA" id="ARBA00023002"/>
    </source>
</evidence>
<dbReference type="GO" id="GO:0016491">
    <property type="term" value="F:oxidoreductase activity"/>
    <property type="evidence" value="ECO:0007669"/>
    <property type="project" value="UniProtKB-KW"/>
</dbReference>
<evidence type="ECO:0000256" key="4">
    <source>
        <dbReference type="ARBA" id="ARBA00022857"/>
    </source>
</evidence>
<name>A0A9W5W7S0_9BACL</name>
<accession>A0A9W5W7S0</accession>
<dbReference type="Proteomes" id="UP000053750">
    <property type="component" value="Unassembled WGS sequence"/>
</dbReference>
<keyword evidence="2" id="KW-0285">Flavoprotein</keyword>
<comment type="similarity">
    <text evidence="1">Belongs to the nitroreductase family.</text>
</comment>
<gene>
    <name evidence="9" type="ORF">BG53_13250</name>
</gene>
<comment type="caution">
    <text evidence="9">The sequence shown here is derived from an EMBL/GenBank/DDBJ whole genome shotgun (WGS) entry which is preliminary data.</text>
</comment>
<dbReference type="Pfam" id="PF00881">
    <property type="entry name" value="Nitroreductase"/>
    <property type="match status" value="1"/>
</dbReference>
<dbReference type="CDD" id="cd02135">
    <property type="entry name" value="YdjA-like"/>
    <property type="match status" value="1"/>
</dbReference>
<dbReference type="PANTHER" id="PTHR43821">
    <property type="entry name" value="NAD(P)H NITROREDUCTASE YDJA-RELATED"/>
    <property type="match status" value="1"/>
</dbReference>